<sequence>MDLHAINILQPFNGWMELRHFLAIFISCACGLAIGYERTSRNKQAGVKTHMIVALTSCLMMIISKEAFLDTPNYDTARVAAQVVSGISFIGGGIIFMRDKRVSGLTTASGIWATSGIGLAIGGGFWFFGALCSAVIVIVQKLAYEPLLQGKSRQVNIYCEIPNPTIVQSIYNYCHFGDYQSIQVEARELDDEKYELVIRIQNDEEIVIENLKNYIRETENQVVIKRVKLRTEDVN</sequence>
<keyword evidence="4 7" id="KW-0812">Transmembrane</keyword>
<name>C8NI76_9LACT</name>
<dbReference type="PRINTS" id="PR01837">
    <property type="entry name" value="MGTCSAPBPROT"/>
</dbReference>
<feature type="transmembrane region" description="Helical" evidence="7">
    <location>
        <begin position="79"/>
        <end position="97"/>
    </location>
</feature>
<evidence type="ECO:0000313" key="10">
    <source>
        <dbReference type="Proteomes" id="UP000005926"/>
    </source>
</evidence>
<comment type="similarity">
    <text evidence="2">Belongs to the MgtC/SapB family.</text>
</comment>
<keyword evidence="6 7" id="KW-0472">Membrane</keyword>
<feature type="transmembrane region" description="Helical" evidence="7">
    <location>
        <begin position="49"/>
        <end position="67"/>
    </location>
</feature>
<comment type="subcellular location">
    <subcellularLocation>
        <location evidence="1">Cell membrane</location>
        <topology evidence="1">Multi-pass membrane protein</topology>
    </subcellularLocation>
</comment>
<dbReference type="Pfam" id="PF02308">
    <property type="entry name" value="MgtC"/>
    <property type="match status" value="1"/>
</dbReference>
<feature type="transmembrane region" description="Helical" evidence="7">
    <location>
        <begin position="20"/>
        <end position="37"/>
    </location>
</feature>
<dbReference type="RefSeq" id="WP_005606127.1">
    <property type="nucleotide sequence ID" value="NZ_CP102283.1"/>
</dbReference>
<keyword evidence="3" id="KW-1003">Cell membrane</keyword>
<dbReference type="InterPro" id="IPR003416">
    <property type="entry name" value="MgtC/SapB/SrpB/YhiD_fam"/>
</dbReference>
<evidence type="ECO:0000256" key="4">
    <source>
        <dbReference type="ARBA" id="ARBA00022692"/>
    </source>
</evidence>
<accession>C8NI76</accession>
<evidence type="ECO:0000256" key="5">
    <source>
        <dbReference type="ARBA" id="ARBA00022989"/>
    </source>
</evidence>
<feature type="transmembrane region" description="Helical" evidence="7">
    <location>
        <begin position="117"/>
        <end position="139"/>
    </location>
</feature>
<protein>
    <submittedName>
        <fullName evidence="9">Mg2+ transporter-C family protein</fullName>
    </submittedName>
</protein>
<dbReference type="EMBL" id="ACKZ01000026">
    <property type="protein sequence ID" value="EEW36632.1"/>
    <property type="molecule type" value="Genomic_DNA"/>
</dbReference>
<organism evidence="9 10">
    <name type="scientific">Granulicatella adiacens ATCC 49175</name>
    <dbReference type="NCBI Taxonomy" id="638301"/>
    <lineage>
        <taxon>Bacteria</taxon>
        <taxon>Bacillati</taxon>
        <taxon>Bacillota</taxon>
        <taxon>Bacilli</taxon>
        <taxon>Lactobacillales</taxon>
        <taxon>Carnobacteriaceae</taxon>
        <taxon>Granulicatella</taxon>
    </lineage>
</organism>
<proteinExistence type="inferred from homology"/>
<evidence type="ECO:0000256" key="1">
    <source>
        <dbReference type="ARBA" id="ARBA00004651"/>
    </source>
</evidence>
<evidence type="ECO:0000313" key="9">
    <source>
        <dbReference type="EMBL" id="EEW36632.1"/>
    </source>
</evidence>
<dbReference type="PANTHER" id="PTHR33778:SF1">
    <property type="entry name" value="MAGNESIUM TRANSPORTER YHID-RELATED"/>
    <property type="match status" value="1"/>
</dbReference>
<evidence type="ECO:0000256" key="6">
    <source>
        <dbReference type="ARBA" id="ARBA00023136"/>
    </source>
</evidence>
<dbReference type="GO" id="GO:0005886">
    <property type="term" value="C:plasma membrane"/>
    <property type="evidence" value="ECO:0007669"/>
    <property type="project" value="UniProtKB-SubCell"/>
</dbReference>
<evidence type="ECO:0000256" key="7">
    <source>
        <dbReference type="SAM" id="Phobius"/>
    </source>
</evidence>
<dbReference type="STRING" id="638301.HMPREF0444_1621"/>
<evidence type="ECO:0000256" key="3">
    <source>
        <dbReference type="ARBA" id="ARBA00022475"/>
    </source>
</evidence>
<dbReference type="PANTHER" id="PTHR33778">
    <property type="entry name" value="PROTEIN MGTC"/>
    <property type="match status" value="1"/>
</dbReference>
<evidence type="ECO:0000259" key="8">
    <source>
        <dbReference type="Pfam" id="PF02308"/>
    </source>
</evidence>
<dbReference type="AlphaFoldDB" id="C8NI76"/>
<comment type="caution">
    <text evidence="9">The sequence shown here is derived from an EMBL/GenBank/DDBJ whole genome shotgun (WGS) entry which is preliminary data.</text>
</comment>
<dbReference type="Proteomes" id="UP000005926">
    <property type="component" value="Unassembled WGS sequence"/>
</dbReference>
<keyword evidence="10" id="KW-1185">Reference proteome</keyword>
<dbReference type="GeneID" id="78412611"/>
<dbReference type="eggNOG" id="COG1285">
    <property type="taxonomic scope" value="Bacteria"/>
</dbReference>
<evidence type="ECO:0000256" key="2">
    <source>
        <dbReference type="ARBA" id="ARBA00009298"/>
    </source>
</evidence>
<keyword evidence="5 7" id="KW-1133">Transmembrane helix</keyword>
<feature type="domain" description="MgtC/SapB/SrpB/YhiD N-terminal" evidence="8">
    <location>
        <begin position="25"/>
        <end position="141"/>
    </location>
</feature>
<reference evidence="9 10" key="1">
    <citation type="submission" date="2009-08" db="EMBL/GenBank/DDBJ databases">
        <authorList>
            <person name="Muzny D."/>
            <person name="Qin X."/>
            <person name="Deng J."/>
            <person name="Jiang H."/>
            <person name="Liu Y."/>
            <person name="Qu J."/>
            <person name="Song X.-Z."/>
            <person name="Zhang L."/>
            <person name="Thornton R."/>
            <person name="Coyle M."/>
            <person name="Francisco L."/>
            <person name="Jackson L."/>
            <person name="Javaid M."/>
            <person name="Korchina V."/>
            <person name="Kovar C."/>
            <person name="Mata R."/>
            <person name="Mathew T."/>
            <person name="Ngo R."/>
            <person name="Nguyen L."/>
            <person name="Nguyen N."/>
            <person name="Okwuonu G."/>
            <person name="Ongeri F."/>
            <person name="Pham C."/>
            <person name="Simmons D."/>
            <person name="Wilczek-Boney K."/>
            <person name="Hale W."/>
            <person name="Jakkamsetti A."/>
            <person name="Pham P."/>
            <person name="Ruth R."/>
            <person name="San Lucas F."/>
            <person name="Warren J."/>
            <person name="Zhang J."/>
            <person name="Zhao Z."/>
            <person name="Zhou C."/>
            <person name="Zhu D."/>
            <person name="Lee S."/>
            <person name="Bess C."/>
            <person name="Blankenburg K."/>
            <person name="Forbes L."/>
            <person name="Fu Q."/>
            <person name="Gubbala S."/>
            <person name="Hirani K."/>
            <person name="Jayaseelan J.C."/>
            <person name="Lara F."/>
            <person name="Munidasa M."/>
            <person name="Palculict T."/>
            <person name="Patil S."/>
            <person name="Pu L.-L."/>
            <person name="Saada N."/>
            <person name="Tang L."/>
            <person name="Weissenberger G."/>
            <person name="Zhu Y."/>
            <person name="Hemphill L."/>
            <person name="Shang Y."/>
            <person name="Youmans B."/>
            <person name="Ayvaz T."/>
            <person name="Ross M."/>
            <person name="Santibanez J."/>
            <person name="Aqrawi P."/>
            <person name="Gross S."/>
            <person name="Joshi V."/>
            <person name="Fowler G."/>
            <person name="Nazareth L."/>
            <person name="Reid J."/>
            <person name="Worley K."/>
            <person name="Petrosino J."/>
            <person name="Highlander S."/>
            <person name="Gibbs R."/>
        </authorList>
    </citation>
    <scope>NUCLEOTIDE SEQUENCE [LARGE SCALE GENOMIC DNA]</scope>
    <source>
        <strain evidence="9 10">ATCC 49175</strain>
    </source>
</reference>
<gene>
    <name evidence="9" type="primary">yqgG2</name>
    <name evidence="9" type="ORF">HMPREF0444_1621</name>
</gene>
<dbReference type="InterPro" id="IPR049177">
    <property type="entry name" value="MgtC_SapB_SrpB_YhiD_N"/>
</dbReference>
<dbReference type="HOGENOM" id="CLU_079292_0_1_9"/>